<gene>
    <name evidence="3" type="ORF">SAMN05192553_105138</name>
</gene>
<dbReference type="PANTHER" id="PTHR34406:SF1">
    <property type="entry name" value="PROTEIN YCEI"/>
    <property type="match status" value="1"/>
</dbReference>
<dbReference type="Pfam" id="PF04264">
    <property type="entry name" value="YceI"/>
    <property type="match status" value="1"/>
</dbReference>
<reference evidence="4" key="1">
    <citation type="submission" date="2016-10" db="EMBL/GenBank/DDBJ databases">
        <authorList>
            <person name="Varghese N."/>
            <person name="Submissions S."/>
        </authorList>
    </citation>
    <scope>NUCLEOTIDE SEQUENCE [LARGE SCALE GENOMIC DNA]</scope>
    <source>
        <strain evidence="4">IBRC-M 10761</strain>
    </source>
</reference>
<dbReference type="SUPFAM" id="SSF101874">
    <property type="entry name" value="YceI-like"/>
    <property type="match status" value="1"/>
</dbReference>
<dbReference type="InterPro" id="IPR036761">
    <property type="entry name" value="TTHA0802/YceI-like_sf"/>
</dbReference>
<dbReference type="STRING" id="1416801.SAMN05192553_105138"/>
<feature type="signal peptide" evidence="1">
    <location>
        <begin position="1"/>
        <end position="22"/>
    </location>
</feature>
<protein>
    <submittedName>
        <fullName evidence="3">Polyisoprenoid-binding protein YceI</fullName>
    </submittedName>
</protein>
<dbReference type="AlphaFoldDB" id="A0A1H6ZUB3"/>
<sequence length="185" mass="20790">MRRMVLRFLSLILLLLASEANAQRYQTEAGEVVFLSTAALNEFTGESSQLNGLLDLESGLIDFYIDLNTLDTGIGLRDRHMRDNYLETKKYPFAEFSGNLEKSGPLELNEPLEVQARGTFTLHGKEKSMTITGTLTQLSASEILLETGFEVVLGDFDIEIPKLMFYELSETQTVTIQARLKKTDL</sequence>
<dbReference type="InterPro" id="IPR007372">
    <property type="entry name" value="Lipid/polyisoprenoid-bd_YceI"/>
</dbReference>
<evidence type="ECO:0000256" key="1">
    <source>
        <dbReference type="SAM" id="SignalP"/>
    </source>
</evidence>
<dbReference type="EMBL" id="FNZH01000005">
    <property type="protein sequence ID" value="SEJ56818.1"/>
    <property type="molecule type" value="Genomic_DNA"/>
</dbReference>
<evidence type="ECO:0000259" key="2">
    <source>
        <dbReference type="SMART" id="SM00867"/>
    </source>
</evidence>
<feature type="chain" id="PRO_5011547912" evidence="1">
    <location>
        <begin position="23"/>
        <end position="185"/>
    </location>
</feature>
<dbReference type="PANTHER" id="PTHR34406">
    <property type="entry name" value="PROTEIN YCEI"/>
    <property type="match status" value="1"/>
</dbReference>
<dbReference type="RefSeq" id="WP_244891205.1">
    <property type="nucleotide sequence ID" value="NZ_FNZH01000005.1"/>
</dbReference>
<dbReference type="Proteomes" id="UP000199403">
    <property type="component" value="Unassembled WGS sequence"/>
</dbReference>
<name>A0A1H6ZUB3_9BACT</name>
<evidence type="ECO:0000313" key="4">
    <source>
        <dbReference type="Proteomes" id="UP000199403"/>
    </source>
</evidence>
<dbReference type="SMART" id="SM00867">
    <property type="entry name" value="YceI"/>
    <property type="match status" value="1"/>
</dbReference>
<proteinExistence type="predicted"/>
<evidence type="ECO:0000313" key="3">
    <source>
        <dbReference type="EMBL" id="SEJ56818.1"/>
    </source>
</evidence>
<accession>A0A1H6ZUB3</accession>
<keyword evidence="1" id="KW-0732">Signal</keyword>
<feature type="domain" description="Lipid/polyisoprenoid-binding YceI-like" evidence="2">
    <location>
        <begin position="24"/>
        <end position="181"/>
    </location>
</feature>
<organism evidence="3 4">
    <name type="scientific">Cyclobacterium xiamenense</name>
    <dbReference type="NCBI Taxonomy" id="1297121"/>
    <lineage>
        <taxon>Bacteria</taxon>
        <taxon>Pseudomonadati</taxon>
        <taxon>Bacteroidota</taxon>
        <taxon>Cytophagia</taxon>
        <taxon>Cytophagales</taxon>
        <taxon>Cyclobacteriaceae</taxon>
        <taxon>Cyclobacterium</taxon>
    </lineage>
</organism>
<keyword evidence="4" id="KW-1185">Reference proteome</keyword>
<dbReference type="Gene3D" id="2.40.128.110">
    <property type="entry name" value="Lipid/polyisoprenoid-binding, YceI-like"/>
    <property type="match status" value="1"/>
</dbReference>